<dbReference type="AlphaFoldDB" id="A0ABD3KVB4"/>
<evidence type="ECO:0000256" key="1">
    <source>
        <dbReference type="SAM" id="MobiDB-lite"/>
    </source>
</evidence>
<gene>
    <name evidence="2" type="ORF">ACJRO7_018610</name>
</gene>
<name>A0ABD3KVB4_EUCGL</name>
<feature type="compositionally biased region" description="Polar residues" evidence="1">
    <location>
        <begin position="107"/>
        <end position="124"/>
    </location>
</feature>
<feature type="compositionally biased region" description="Basic and acidic residues" evidence="1">
    <location>
        <begin position="240"/>
        <end position="254"/>
    </location>
</feature>
<keyword evidence="3" id="KW-1185">Reference proteome</keyword>
<sequence>MNMDNKSVIETSETTSAATQSISDPVLQSMHAIAWQQYEFEQSLLSRQLWSQQQAASMEVSIKAVALQAAVQANGISHVLKGGNDISKEEAVKEIQSDRVIEELKSSQKAPSWYSSASKLTSGSPMGHKNDLKEAETWPAEGCTSESHYKDDHLDHKDTYQETHGSRDRRNCSSDYRSHRLHRHRSRSRSKSRVRSRSRRRSRSRYVSRSPPKKYNKGRSRSRTRTRSRYRSRSPPKKHSRDEYYSHGPEDLKPKSTCHQQETHHTSSGGQTKSGNSHCDNCVQTLPATPWNCSSEQEKKDLLTKDADAHGVGKGGNDTWEAWPREKRI</sequence>
<dbReference type="EMBL" id="JBJKBG010000004">
    <property type="protein sequence ID" value="KAL3743338.1"/>
    <property type="molecule type" value="Genomic_DNA"/>
</dbReference>
<feature type="region of interest" description="Disordered" evidence="1">
    <location>
        <begin position="306"/>
        <end position="329"/>
    </location>
</feature>
<feature type="compositionally biased region" description="Basic and acidic residues" evidence="1">
    <location>
        <begin position="147"/>
        <end position="178"/>
    </location>
</feature>
<feature type="region of interest" description="Disordered" evidence="1">
    <location>
        <begin position="1"/>
        <end position="22"/>
    </location>
</feature>
<proteinExistence type="predicted"/>
<evidence type="ECO:0000313" key="2">
    <source>
        <dbReference type="EMBL" id="KAL3743338.1"/>
    </source>
</evidence>
<dbReference type="Proteomes" id="UP001634007">
    <property type="component" value="Unassembled WGS sequence"/>
</dbReference>
<evidence type="ECO:0000313" key="3">
    <source>
        <dbReference type="Proteomes" id="UP001634007"/>
    </source>
</evidence>
<accession>A0ABD3KVB4</accession>
<comment type="caution">
    <text evidence="2">The sequence shown here is derived from an EMBL/GenBank/DDBJ whole genome shotgun (WGS) entry which is preliminary data.</text>
</comment>
<feature type="compositionally biased region" description="Polar residues" evidence="1">
    <location>
        <begin position="266"/>
        <end position="277"/>
    </location>
</feature>
<protein>
    <submittedName>
        <fullName evidence="2">Uncharacterized protein</fullName>
    </submittedName>
</protein>
<organism evidence="2 3">
    <name type="scientific">Eucalyptus globulus</name>
    <name type="common">Tasmanian blue gum</name>
    <dbReference type="NCBI Taxonomy" id="34317"/>
    <lineage>
        <taxon>Eukaryota</taxon>
        <taxon>Viridiplantae</taxon>
        <taxon>Streptophyta</taxon>
        <taxon>Embryophyta</taxon>
        <taxon>Tracheophyta</taxon>
        <taxon>Spermatophyta</taxon>
        <taxon>Magnoliopsida</taxon>
        <taxon>eudicotyledons</taxon>
        <taxon>Gunneridae</taxon>
        <taxon>Pentapetalae</taxon>
        <taxon>rosids</taxon>
        <taxon>malvids</taxon>
        <taxon>Myrtales</taxon>
        <taxon>Myrtaceae</taxon>
        <taxon>Myrtoideae</taxon>
        <taxon>Eucalypteae</taxon>
        <taxon>Eucalyptus</taxon>
    </lineage>
</organism>
<reference evidence="2 3" key="1">
    <citation type="submission" date="2024-11" db="EMBL/GenBank/DDBJ databases">
        <title>Chromosome-level genome assembly of Eucalyptus globulus Labill. provides insights into its genome evolution.</title>
        <authorList>
            <person name="Li X."/>
        </authorList>
    </citation>
    <scope>NUCLEOTIDE SEQUENCE [LARGE SCALE GENOMIC DNA]</scope>
    <source>
        <strain evidence="2">CL2024</strain>
        <tissue evidence="2">Fresh tender leaves</tissue>
    </source>
</reference>
<feature type="compositionally biased region" description="Basic residues" evidence="1">
    <location>
        <begin position="179"/>
        <end position="239"/>
    </location>
</feature>
<feature type="compositionally biased region" description="Low complexity" evidence="1">
    <location>
        <begin position="9"/>
        <end position="22"/>
    </location>
</feature>
<feature type="region of interest" description="Disordered" evidence="1">
    <location>
        <begin position="106"/>
        <end position="277"/>
    </location>
</feature>